<dbReference type="EMBL" id="QFYP01000001">
    <property type="protein sequence ID" value="RAK58607.1"/>
    <property type="molecule type" value="Genomic_DNA"/>
</dbReference>
<keyword evidence="3" id="KW-1185">Reference proteome</keyword>
<keyword evidence="1" id="KW-0812">Transmembrane</keyword>
<evidence type="ECO:0000256" key="1">
    <source>
        <dbReference type="SAM" id="Phobius"/>
    </source>
</evidence>
<dbReference type="Proteomes" id="UP000249842">
    <property type="component" value="Unassembled WGS sequence"/>
</dbReference>
<feature type="transmembrane region" description="Helical" evidence="1">
    <location>
        <begin position="21"/>
        <end position="40"/>
    </location>
</feature>
<comment type="caution">
    <text evidence="2">The sequence shown here is derived from an EMBL/GenBank/DDBJ whole genome shotgun (WGS) entry which is preliminary data.</text>
</comment>
<dbReference type="RefSeq" id="WP_111455900.1">
    <property type="nucleotide sequence ID" value="NZ_QFYP01000001.1"/>
</dbReference>
<gene>
    <name evidence="2" type="ORF">DJ021_01755</name>
</gene>
<reference evidence="3" key="1">
    <citation type="submission" date="2018-05" db="EMBL/GenBank/DDBJ databases">
        <authorList>
            <person name="Li X."/>
        </authorList>
    </citation>
    <scope>NUCLEOTIDE SEQUENCE [LARGE SCALE GENOMIC DNA]</scope>
    <source>
        <strain evidence="3">HKS-05</strain>
    </source>
</reference>
<organism evidence="2 3">
    <name type="scientific">Phenylobacterium hankyongense</name>
    <dbReference type="NCBI Taxonomy" id="1813876"/>
    <lineage>
        <taxon>Bacteria</taxon>
        <taxon>Pseudomonadati</taxon>
        <taxon>Pseudomonadota</taxon>
        <taxon>Alphaproteobacteria</taxon>
        <taxon>Caulobacterales</taxon>
        <taxon>Caulobacteraceae</taxon>
        <taxon>Phenylobacterium</taxon>
    </lineage>
</organism>
<sequence length="167" mass="16891">MLTGLADAGDPRQPALMIPRVLVIAVLAGLALAGCASVPMGAPGAWSLQASATAGAALVFADGGRDVLRLACRRSPAELYLASDRLKPAHGEVRLDIDSHRFSLRPTADEPRLAAVGPMPDALPAALLDGGRISVTADGHSLGPLPAPDGKTTAAFVIACRADTAVG</sequence>
<dbReference type="OrthoDB" id="7211013at2"/>
<dbReference type="AlphaFoldDB" id="A0A328AVI0"/>
<proteinExistence type="predicted"/>
<keyword evidence="1" id="KW-1133">Transmembrane helix</keyword>
<keyword evidence="1" id="KW-0472">Membrane</keyword>
<name>A0A328AVI0_9CAUL</name>
<protein>
    <submittedName>
        <fullName evidence="2">Uncharacterized protein</fullName>
    </submittedName>
</protein>
<evidence type="ECO:0000313" key="3">
    <source>
        <dbReference type="Proteomes" id="UP000249842"/>
    </source>
</evidence>
<evidence type="ECO:0000313" key="2">
    <source>
        <dbReference type="EMBL" id="RAK58607.1"/>
    </source>
</evidence>
<accession>A0A328AVI0</accession>